<sequence>MVLNCKILTFLFDYLGISIGANPRRVKTWESMIRKFRKKLSVWKHKILSMMGRICLINSVLTSLPLFFLSFFKMPCLVVKKIVSL</sequence>
<dbReference type="AlphaFoldDB" id="A0A151UE24"/>
<comment type="caution">
    <text evidence="2">The sequence shown here is derived from an EMBL/GenBank/DDBJ whole genome shotgun (WGS) entry which is preliminary data.</text>
</comment>
<keyword evidence="1" id="KW-0472">Membrane</keyword>
<gene>
    <name evidence="2" type="ORF">KK1_050413</name>
</gene>
<dbReference type="Proteomes" id="UP000075243">
    <property type="component" value="Unassembled WGS sequence"/>
</dbReference>
<reference evidence="2" key="1">
    <citation type="journal article" date="2012" name="Nat. Biotechnol.">
        <title>Draft genome sequence of pigeonpea (Cajanus cajan), an orphan legume crop of resource-poor farmers.</title>
        <authorList>
            <person name="Varshney R.K."/>
            <person name="Chen W."/>
            <person name="Li Y."/>
            <person name="Bharti A.K."/>
            <person name="Saxena R.K."/>
            <person name="Schlueter J.A."/>
            <person name="Donoghue M.T."/>
            <person name="Azam S."/>
            <person name="Fan G."/>
            <person name="Whaley A.M."/>
            <person name="Farmer A.D."/>
            <person name="Sheridan J."/>
            <person name="Iwata A."/>
            <person name="Tuteja R."/>
            <person name="Penmetsa R.V."/>
            <person name="Wu W."/>
            <person name="Upadhyaya H.D."/>
            <person name="Yang S.P."/>
            <person name="Shah T."/>
            <person name="Saxena K.B."/>
            <person name="Michael T."/>
            <person name="McCombie W.R."/>
            <person name="Yang B."/>
            <person name="Zhang G."/>
            <person name="Yang H."/>
            <person name="Wang J."/>
            <person name="Spillane C."/>
            <person name="Cook D.R."/>
            <person name="May G.D."/>
            <person name="Xu X."/>
            <person name="Jackson S.A."/>
        </authorList>
    </citation>
    <scope>NUCLEOTIDE SEQUENCE [LARGE SCALE GENOMIC DNA]</scope>
</reference>
<organism evidence="2 3">
    <name type="scientific">Cajanus cajan</name>
    <name type="common">Pigeon pea</name>
    <name type="synonym">Cajanus indicus</name>
    <dbReference type="NCBI Taxonomy" id="3821"/>
    <lineage>
        <taxon>Eukaryota</taxon>
        <taxon>Viridiplantae</taxon>
        <taxon>Streptophyta</taxon>
        <taxon>Embryophyta</taxon>
        <taxon>Tracheophyta</taxon>
        <taxon>Spermatophyta</taxon>
        <taxon>Magnoliopsida</taxon>
        <taxon>eudicotyledons</taxon>
        <taxon>Gunneridae</taxon>
        <taxon>Pentapetalae</taxon>
        <taxon>rosids</taxon>
        <taxon>fabids</taxon>
        <taxon>Fabales</taxon>
        <taxon>Fabaceae</taxon>
        <taxon>Papilionoideae</taxon>
        <taxon>50 kb inversion clade</taxon>
        <taxon>NPAAA clade</taxon>
        <taxon>indigoferoid/millettioid clade</taxon>
        <taxon>Phaseoleae</taxon>
        <taxon>Cajanus</taxon>
    </lineage>
</organism>
<accession>A0A151UE24</accession>
<keyword evidence="1" id="KW-1133">Transmembrane helix</keyword>
<name>A0A151UE24_CAJCA</name>
<dbReference type="PANTHER" id="PTHR33116:SF75">
    <property type="entry name" value="RIBONUCLEASE H PROTEIN"/>
    <property type="match status" value="1"/>
</dbReference>
<dbReference type="PANTHER" id="PTHR33116">
    <property type="entry name" value="REVERSE TRANSCRIPTASE ZINC-BINDING DOMAIN-CONTAINING PROTEIN-RELATED-RELATED"/>
    <property type="match status" value="1"/>
</dbReference>
<feature type="transmembrane region" description="Helical" evidence="1">
    <location>
        <begin position="47"/>
        <end position="72"/>
    </location>
</feature>
<evidence type="ECO:0000256" key="1">
    <source>
        <dbReference type="SAM" id="Phobius"/>
    </source>
</evidence>
<dbReference type="EMBL" id="AGCT01025372">
    <property type="protein sequence ID" value="KYP77540.1"/>
    <property type="molecule type" value="Genomic_DNA"/>
</dbReference>
<dbReference type="Gramene" id="C.cajan_47511.t">
    <property type="protein sequence ID" value="C.cajan_47511.t.cds1"/>
    <property type="gene ID" value="C.cajan_47511"/>
</dbReference>
<proteinExistence type="predicted"/>
<evidence type="ECO:0000313" key="3">
    <source>
        <dbReference type="Proteomes" id="UP000075243"/>
    </source>
</evidence>
<keyword evidence="3" id="KW-1185">Reference proteome</keyword>
<keyword evidence="1" id="KW-0812">Transmembrane</keyword>
<protein>
    <submittedName>
        <fullName evidence="2">Uncharacterized protein</fullName>
    </submittedName>
</protein>
<evidence type="ECO:0000313" key="2">
    <source>
        <dbReference type="EMBL" id="KYP77540.1"/>
    </source>
</evidence>